<reference evidence="2 3" key="1">
    <citation type="submission" date="2012-01" db="EMBL/GenBank/DDBJ databases">
        <title>Complete sequence of chromosome of Clostridium pasteurianum BC1.</title>
        <authorList>
            <consortium name="US DOE Joint Genome Institute"/>
            <person name="Lucas S."/>
            <person name="Han J."/>
            <person name="Lapidus A."/>
            <person name="Cheng J.-F."/>
            <person name="Goodwin L."/>
            <person name="Pitluck S."/>
            <person name="Peters L."/>
            <person name="Mikhailova N."/>
            <person name="Teshima H."/>
            <person name="Detter J.C."/>
            <person name="Han C."/>
            <person name="Tapia R."/>
            <person name="Land M."/>
            <person name="Hauser L."/>
            <person name="Kyrpides N."/>
            <person name="Ivanova N."/>
            <person name="Pagani I."/>
            <person name="Dunn J."/>
            <person name="Taghavi S."/>
            <person name="Francis A."/>
            <person name="van der Lelie D."/>
            <person name="Woyke T."/>
        </authorList>
    </citation>
    <scope>NUCLEOTIDE SEQUENCE [LARGE SCALE GENOMIC DNA]</scope>
    <source>
        <strain evidence="2 3">BC1</strain>
    </source>
</reference>
<keyword evidence="3" id="KW-1185">Reference proteome</keyword>
<dbReference type="PATRIC" id="fig|86416.3.peg.2012"/>
<organism evidence="2 3">
    <name type="scientific">Clostridium pasteurianum BC1</name>
    <dbReference type="NCBI Taxonomy" id="86416"/>
    <lineage>
        <taxon>Bacteria</taxon>
        <taxon>Bacillati</taxon>
        <taxon>Bacillota</taxon>
        <taxon>Clostridia</taxon>
        <taxon>Eubacteriales</taxon>
        <taxon>Clostridiaceae</taxon>
        <taxon>Clostridium</taxon>
    </lineage>
</organism>
<dbReference type="Pfam" id="PF09820">
    <property type="entry name" value="AAA-ATPase_like"/>
    <property type="match status" value="1"/>
</dbReference>
<dbReference type="eggNOG" id="COG4637">
    <property type="taxonomic scope" value="Bacteria"/>
</dbReference>
<feature type="domain" description="AAA-ATPase-like" evidence="1">
    <location>
        <begin position="7"/>
        <end position="230"/>
    </location>
</feature>
<dbReference type="KEGG" id="cpas:Clopa_2040"/>
<sequence length="558" mass="65219">MNKSLMIGTSDFRKIIDNNGYYIDKSIFIKDIIEYNKEVLLLARPRRFGKTLNMTMLKYFFESDKENNRYLFENLAIGKYKEIMKMQGKYPVIYITFKDIKVGSFITFERAILRLVIDIYREHSYLQESSNLADYEKSDLNKFVLGNFDYIDCIDAIKHLSGLLYKHHSKRVILLIDEYDTPIHSSYLNDYYDEAIEFMRGFLGGALKDNVYIEKAIIIGILRMAKESIFSGLNNIKTSTLVDYSFEEAFGFTENEVEELLDYYGLKYEMNEVRSWYNGYICGNKVIYNPWSIVNYADNNERGLVPYWINTSSNDIIEQLISQGDANVKMNLEDLINGKTIVKPIREDISLREINENPNNIWSFLLFSGYLKVISRTQDEYGLTCELMVPNIEVLYLYREIIIKWADKSINAHSYNYMLKCLVNGDIKEFSKFFKDYVINSMSYFDASGKESEKVYHAFVLGMLVALSDSYKVRSNRESGYGRYDVMLIPKDKTQNGIVIEFKKYDDEDEENIEKAAENALSQIKDRNYKVELINEGVKNIIELGIAFKGKEVKLLWQ</sequence>
<dbReference type="InterPro" id="IPR027417">
    <property type="entry name" value="P-loop_NTPase"/>
</dbReference>
<dbReference type="HOGENOM" id="CLU_021114_1_2_9"/>
<dbReference type="EMBL" id="CP003261">
    <property type="protein sequence ID" value="AGK96928.1"/>
    <property type="molecule type" value="Genomic_DNA"/>
</dbReference>
<dbReference type="PANTHER" id="PTHR34825">
    <property type="entry name" value="CONSERVED PROTEIN, WITH A WEAK D-GALACTARATE DEHYDRATASE/ALTRONATE HYDROLASE DOMAIN"/>
    <property type="match status" value="1"/>
</dbReference>
<proteinExistence type="predicted"/>
<dbReference type="Proteomes" id="UP000013523">
    <property type="component" value="Chromosome"/>
</dbReference>
<dbReference type="AlphaFoldDB" id="R4K2V7"/>
<evidence type="ECO:0000313" key="3">
    <source>
        <dbReference type="Proteomes" id="UP000013523"/>
    </source>
</evidence>
<dbReference type="PANTHER" id="PTHR34825:SF1">
    <property type="entry name" value="AAA-ATPASE-LIKE DOMAIN-CONTAINING PROTEIN"/>
    <property type="match status" value="1"/>
</dbReference>
<evidence type="ECO:0000313" key="2">
    <source>
        <dbReference type="EMBL" id="AGK96928.1"/>
    </source>
</evidence>
<dbReference type="Gene3D" id="3.40.50.300">
    <property type="entry name" value="P-loop containing nucleotide triphosphate hydrolases"/>
    <property type="match status" value="1"/>
</dbReference>
<dbReference type="InterPro" id="IPR012547">
    <property type="entry name" value="PDDEXK_9"/>
</dbReference>
<dbReference type="RefSeq" id="WP_015615236.1">
    <property type="nucleotide sequence ID" value="NC_021182.1"/>
</dbReference>
<accession>R4K2V7</accession>
<gene>
    <name evidence="2" type="ORF">Clopa_2040</name>
</gene>
<dbReference type="InterPro" id="IPR018631">
    <property type="entry name" value="AAA-ATPase-like_dom"/>
</dbReference>
<dbReference type="Pfam" id="PF08011">
    <property type="entry name" value="PDDEXK_9"/>
    <property type="match status" value="1"/>
</dbReference>
<dbReference type="OrthoDB" id="1050390at2"/>
<protein>
    <recommendedName>
        <fullName evidence="1">AAA-ATPase-like domain-containing protein</fullName>
    </recommendedName>
</protein>
<dbReference type="STRING" id="86416.Clopa_2040"/>
<name>R4K2V7_CLOPA</name>
<evidence type="ECO:0000259" key="1">
    <source>
        <dbReference type="Pfam" id="PF09820"/>
    </source>
</evidence>